<dbReference type="Proteomes" id="UP000003598">
    <property type="component" value="Unassembled WGS sequence"/>
</dbReference>
<sequence>MPSWACCDENRVFSFRQGCGFKYAILEGMALSFCQSVNTGYG</sequence>
<gene>
    <name evidence="1" type="ORF">HMPREF9441_00142</name>
</gene>
<keyword evidence="2" id="KW-1185">Reference proteome</keyword>
<evidence type="ECO:0000313" key="1">
    <source>
        <dbReference type="EMBL" id="EHH01933.1"/>
    </source>
</evidence>
<protein>
    <submittedName>
        <fullName evidence="1">Uncharacterized protein</fullName>
    </submittedName>
</protein>
<reference evidence="1 2" key="1">
    <citation type="submission" date="2011-03" db="EMBL/GenBank/DDBJ databases">
        <authorList>
            <person name="Weinstock G."/>
            <person name="Sodergren E."/>
            <person name="Clifton S."/>
            <person name="Fulton L."/>
            <person name="Fulton B."/>
            <person name="Courtney L."/>
            <person name="Fronick C."/>
            <person name="Harrison M."/>
            <person name="Strong C."/>
            <person name="Farmer C."/>
            <person name="Delahaunty K."/>
            <person name="Markovic C."/>
            <person name="Hall O."/>
            <person name="Minx P."/>
            <person name="Tomlinson C."/>
            <person name="Mitreva M."/>
            <person name="Hou S."/>
            <person name="Chen J."/>
            <person name="Wollam A."/>
            <person name="Pepin K.H."/>
            <person name="Johnson M."/>
            <person name="Bhonagiri V."/>
            <person name="Zhang X."/>
            <person name="Suruliraj S."/>
            <person name="Warren W."/>
            <person name="Chinwalla A."/>
            <person name="Mardis E.R."/>
            <person name="Wilson R.K."/>
        </authorList>
    </citation>
    <scope>NUCLEOTIDE SEQUENCE [LARGE SCALE GENOMIC DNA]</scope>
    <source>
        <strain evidence="1 2">YIT 11840</strain>
    </source>
</reference>
<evidence type="ECO:0000313" key="2">
    <source>
        <dbReference type="Proteomes" id="UP000003598"/>
    </source>
</evidence>
<comment type="caution">
    <text evidence="1">The sequence shown here is derived from an EMBL/GenBank/DDBJ whole genome shotgun (WGS) entry which is preliminary data.</text>
</comment>
<organism evidence="1 2">
    <name type="scientific">Paraprevotella clara YIT 11840</name>
    <dbReference type="NCBI Taxonomy" id="762968"/>
    <lineage>
        <taxon>Bacteria</taxon>
        <taxon>Pseudomonadati</taxon>
        <taxon>Bacteroidota</taxon>
        <taxon>Bacteroidia</taxon>
        <taxon>Bacteroidales</taxon>
        <taxon>Prevotellaceae</taxon>
        <taxon>Paraprevotella</taxon>
    </lineage>
</organism>
<name>G5SLC3_9BACT</name>
<accession>G5SLC3</accession>
<dbReference type="STRING" id="762968.HMPREF9441_00142"/>
<dbReference type="AlphaFoldDB" id="G5SLC3"/>
<dbReference type="HOGENOM" id="CLU_3255193_0_0_10"/>
<dbReference type="EMBL" id="AFFY01000002">
    <property type="protein sequence ID" value="EHH01933.1"/>
    <property type="molecule type" value="Genomic_DNA"/>
</dbReference>
<proteinExistence type="predicted"/>